<dbReference type="AlphaFoldDB" id="F4SAA8"/>
<dbReference type="Gene3D" id="3.10.20.90">
    <property type="entry name" value="Phosphatidylinositol 3-kinase Catalytic Subunit, Chain A, domain 1"/>
    <property type="match status" value="1"/>
</dbReference>
<dbReference type="OrthoDB" id="442921at2759"/>
<proteinExistence type="predicted"/>
<dbReference type="STRING" id="747676.F4SAA8"/>
<keyword evidence="3" id="KW-1185">Reference proteome</keyword>
<dbReference type="RefSeq" id="XP_007418306.1">
    <property type="nucleotide sequence ID" value="XM_007418244.1"/>
</dbReference>
<dbReference type="Proteomes" id="UP000001072">
    <property type="component" value="Unassembled WGS sequence"/>
</dbReference>
<organism evidence="3">
    <name type="scientific">Melampsora larici-populina (strain 98AG31 / pathotype 3-4-7)</name>
    <name type="common">Poplar leaf rust fungus</name>
    <dbReference type="NCBI Taxonomy" id="747676"/>
    <lineage>
        <taxon>Eukaryota</taxon>
        <taxon>Fungi</taxon>
        <taxon>Dikarya</taxon>
        <taxon>Basidiomycota</taxon>
        <taxon>Pucciniomycotina</taxon>
        <taxon>Pucciniomycetes</taxon>
        <taxon>Pucciniales</taxon>
        <taxon>Melampsoraceae</taxon>
        <taxon>Melampsora</taxon>
    </lineage>
</organism>
<dbReference type="HOGENOM" id="CLU_148322_4_4_1"/>
<dbReference type="KEGG" id="mlr:MELLADRAFT_95698"/>
<gene>
    <name evidence="2" type="ORF">MELLADRAFT_95698</name>
</gene>
<sequence>MGPGTNVIYLKVKQTCRFDKIMDVYAKHVRMRIGSLGFRYDDLRVREHFEQHPQDTPEDLEMADGDVIRVDLEQVGGRCRK</sequence>
<dbReference type="InterPro" id="IPR022617">
    <property type="entry name" value="Rad60/SUMO-like_dom"/>
</dbReference>
<dbReference type="CDD" id="cd01763">
    <property type="entry name" value="Ubl_SUMO_like"/>
    <property type="match status" value="1"/>
</dbReference>
<dbReference type="VEuPathDB" id="FungiDB:MELLADRAFT_95698"/>
<name>F4SAA8_MELLP</name>
<evidence type="ECO:0000259" key="1">
    <source>
        <dbReference type="Pfam" id="PF11976"/>
    </source>
</evidence>
<evidence type="ECO:0000313" key="2">
    <source>
        <dbReference type="EMBL" id="EGF98437.1"/>
    </source>
</evidence>
<dbReference type="InterPro" id="IPR029071">
    <property type="entry name" value="Ubiquitin-like_domsf"/>
</dbReference>
<dbReference type="EMBL" id="GL883176">
    <property type="protein sequence ID" value="EGF98437.1"/>
    <property type="molecule type" value="Genomic_DNA"/>
</dbReference>
<dbReference type="Pfam" id="PF11976">
    <property type="entry name" value="Rad60-SLD"/>
    <property type="match status" value="1"/>
</dbReference>
<dbReference type="InParanoid" id="F4SAA8"/>
<reference evidence="3" key="1">
    <citation type="journal article" date="2011" name="Proc. Natl. Acad. Sci. U.S.A.">
        <title>Obligate biotrophy features unraveled by the genomic analysis of rust fungi.</title>
        <authorList>
            <person name="Duplessis S."/>
            <person name="Cuomo C.A."/>
            <person name="Lin Y.-C."/>
            <person name="Aerts A."/>
            <person name="Tisserant E."/>
            <person name="Veneault-Fourrey C."/>
            <person name="Joly D.L."/>
            <person name="Hacquard S."/>
            <person name="Amselem J."/>
            <person name="Cantarel B.L."/>
            <person name="Chiu R."/>
            <person name="Coutinho P.M."/>
            <person name="Feau N."/>
            <person name="Field M."/>
            <person name="Frey P."/>
            <person name="Gelhaye E."/>
            <person name="Goldberg J."/>
            <person name="Grabherr M.G."/>
            <person name="Kodira C.D."/>
            <person name="Kohler A."/>
            <person name="Kuees U."/>
            <person name="Lindquist E.A."/>
            <person name="Lucas S.M."/>
            <person name="Mago R."/>
            <person name="Mauceli E."/>
            <person name="Morin E."/>
            <person name="Murat C."/>
            <person name="Pangilinan J.L."/>
            <person name="Park R."/>
            <person name="Pearson M."/>
            <person name="Quesneville H."/>
            <person name="Rouhier N."/>
            <person name="Sakthikumar S."/>
            <person name="Salamov A.A."/>
            <person name="Schmutz J."/>
            <person name="Selles B."/>
            <person name="Shapiro H."/>
            <person name="Tanguay P."/>
            <person name="Tuskan G.A."/>
            <person name="Henrissat B."/>
            <person name="Van de Peer Y."/>
            <person name="Rouze P."/>
            <person name="Ellis J.G."/>
            <person name="Dodds P.N."/>
            <person name="Schein J.E."/>
            <person name="Zhong S."/>
            <person name="Hamelin R.C."/>
            <person name="Grigoriev I.V."/>
            <person name="Szabo L.J."/>
            <person name="Martin F."/>
        </authorList>
    </citation>
    <scope>NUCLEOTIDE SEQUENCE [LARGE SCALE GENOMIC DNA]</scope>
    <source>
        <strain evidence="3">98AG31 / pathotype 3-4-7</strain>
    </source>
</reference>
<dbReference type="GeneID" id="18937328"/>
<evidence type="ECO:0000313" key="3">
    <source>
        <dbReference type="Proteomes" id="UP000001072"/>
    </source>
</evidence>
<protein>
    <recommendedName>
        <fullName evidence="1">Rad60/SUMO-like domain-containing protein</fullName>
    </recommendedName>
</protein>
<accession>F4SAA8</accession>
<feature type="domain" description="Rad60/SUMO-like" evidence="1">
    <location>
        <begin position="3"/>
        <end position="70"/>
    </location>
</feature>
<dbReference type="SUPFAM" id="SSF54236">
    <property type="entry name" value="Ubiquitin-like"/>
    <property type="match status" value="1"/>
</dbReference>